<evidence type="ECO:0000256" key="4">
    <source>
        <dbReference type="ARBA" id="ARBA00022801"/>
    </source>
</evidence>
<evidence type="ECO:0000259" key="6">
    <source>
        <dbReference type="SMART" id="SM00732"/>
    </source>
</evidence>
<keyword evidence="3 5" id="KW-0540">Nuclease</keyword>
<keyword evidence="8" id="KW-1185">Reference proteome</keyword>
<sequence length="143" mass="15871">MPETIRTLLGFDFGEKSIGVAYGQRITESASALPALKAQNGQPDWQQVEKLLKTWQPDRLVVGFPLNMDGTEQLLSQRAKKFANRLFGRFAIPVDLVDERLTTAEAKSDLFAEGGYRALQKGAIDSQSAVIIVQSWFQQNPTS</sequence>
<evidence type="ECO:0000256" key="5">
    <source>
        <dbReference type="HAMAP-Rule" id="MF_00651"/>
    </source>
</evidence>
<organism evidence="7 8">
    <name type="scientific">Pleionea litopenaei</name>
    <dbReference type="NCBI Taxonomy" id="3070815"/>
    <lineage>
        <taxon>Bacteria</taxon>
        <taxon>Pseudomonadati</taxon>
        <taxon>Pseudomonadota</taxon>
        <taxon>Gammaproteobacteria</taxon>
        <taxon>Oceanospirillales</taxon>
        <taxon>Pleioneaceae</taxon>
        <taxon>Pleionea</taxon>
    </lineage>
</organism>
<dbReference type="Proteomes" id="UP001239782">
    <property type="component" value="Chromosome"/>
</dbReference>
<dbReference type="GO" id="GO:0016788">
    <property type="term" value="F:hydrolase activity, acting on ester bonds"/>
    <property type="evidence" value="ECO:0007669"/>
    <property type="project" value="UniProtKB-UniRule"/>
</dbReference>
<accession>A0AA51RQX9</accession>
<keyword evidence="2 5" id="KW-0690">Ribosome biogenesis</keyword>
<evidence type="ECO:0000256" key="3">
    <source>
        <dbReference type="ARBA" id="ARBA00022722"/>
    </source>
</evidence>
<comment type="subcellular location">
    <subcellularLocation>
        <location evidence="5">Cytoplasm</location>
    </subcellularLocation>
</comment>
<protein>
    <recommendedName>
        <fullName evidence="5">Putative pre-16S rRNA nuclease</fullName>
        <ecNumber evidence="5">3.1.-.-</ecNumber>
    </recommendedName>
</protein>
<evidence type="ECO:0000256" key="1">
    <source>
        <dbReference type="ARBA" id="ARBA00022490"/>
    </source>
</evidence>
<dbReference type="Pfam" id="PF03652">
    <property type="entry name" value="RuvX"/>
    <property type="match status" value="1"/>
</dbReference>
<comment type="similarity">
    <text evidence="5">Belongs to the YqgF HJR family.</text>
</comment>
<dbReference type="KEGG" id="plei:Q9312_11735"/>
<dbReference type="SUPFAM" id="SSF53098">
    <property type="entry name" value="Ribonuclease H-like"/>
    <property type="match status" value="1"/>
</dbReference>
<dbReference type="SMART" id="SM00732">
    <property type="entry name" value="YqgFc"/>
    <property type="match status" value="1"/>
</dbReference>
<dbReference type="GO" id="GO:0004518">
    <property type="term" value="F:nuclease activity"/>
    <property type="evidence" value="ECO:0007669"/>
    <property type="project" value="UniProtKB-KW"/>
</dbReference>
<comment type="function">
    <text evidence="5">Could be a nuclease involved in processing of the 5'-end of pre-16S rRNA.</text>
</comment>
<dbReference type="NCBIfam" id="TIGR00250">
    <property type="entry name" value="RNAse_H_YqgF"/>
    <property type="match status" value="1"/>
</dbReference>
<dbReference type="Gene3D" id="3.30.420.140">
    <property type="entry name" value="YqgF/RNase H-like domain"/>
    <property type="match status" value="1"/>
</dbReference>
<gene>
    <name evidence="7" type="primary">ruvX</name>
    <name evidence="7" type="ORF">Q9312_11735</name>
</gene>
<dbReference type="GO" id="GO:0005829">
    <property type="term" value="C:cytosol"/>
    <property type="evidence" value="ECO:0007669"/>
    <property type="project" value="TreeGrafter"/>
</dbReference>
<dbReference type="RefSeq" id="WP_309201041.1">
    <property type="nucleotide sequence ID" value="NZ_CP133548.1"/>
</dbReference>
<dbReference type="CDD" id="cd16964">
    <property type="entry name" value="YqgF"/>
    <property type="match status" value="1"/>
</dbReference>
<evidence type="ECO:0000313" key="8">
    <source>
        <dbReference type="Proteomes" id="UP001239782"/>
    </source>
</evidence>
<evidence type="ECO:0000313" key="7">
    <source>
        <dbReference type="EMBL" id="WMS85889.1"/>
    </source>
</evidence>
<dbReference type="EMBL" id="CP133548">
    <property type="protein sequence ID" value="WMS85889.1"/>
    <property type="molecule type" value="Genomic_DNA"/>
</dbReference>
<dbReference type="InterPro" id="IPR006641">
    <property type="entry name" value="YqgF/RNaseH-like_dom"/>
</dbReference>
<dbReference type="HAMAP" id="MF_00651">
    <property type="entry name" value="Nuclease_YqgF"/>
    <property type="match status" value="1"/>
</dbReference>
<dbReference type="InterPro" id="IPR037027">
    <property type="entry name" value="YqgF/RNaseH-like_dom_sf"/>
</dbReference>
<reference evidence="7 8" key="1">
    <citation type="submission" date="2023-08" db="EMBL/GenBank/DDBJ databases">
        <title>Pleionea litopenaei sp. nov., isolated from stomach of juvenile Litopenaeus vannamei.</title>
        <authorList>
            <person name="Rho A.M."/>
            <person name="Hwang C.Y."/>
        </authorList>
    </citation>
    <scope>NUCLEOTIDE SEQUENCE [LARGE SCALE GENOMIC DNA]</scope>
    <source>
        <strain evidence="7 8">HL-JVS1</strain>
    </source>
</reference>
<dbReference type="PANTHER" id="PTHR33317:SF4">
    <property type="entry name" value="POLYNUCLEOTIDYL TRANSFERASE, RIBONUCLEASE H-LIKE SUPERFAMILY PROTEIN"/>
    <property type="match status" value="1"/>
</dbReference>
<dbReference type="FunFam" id="3.30.420.140:FF:000002">
    <property type="entry name" value="Putative pre-16S rRNA nuclease"/>
    <property type="match status" value="1"/>
</dbReference>
<dbReference type="PANTHER" id="PTHR33317">
    <property type="entry name" value="POLYNUCLEOTIDYL TRANSFERASE, RIBONUCLEASE H-LIKE SUPERFAMILY PROTEIN"/>
    <property type="match status" value="1"/>
</dbReference>
<dbReference type="AlphaFoldDB" id="A0AA51RQX9"/>
<keyword evidence="1 5" id="KW-0963">Cytoplasm</keyword>
<dbReference type="GO" id="GO:0000967">
    <property type="term" value="P:rRNA 5'-end processing"/>
    <property type="evidence" value="ECO:0007669"/>
    <property type="project" value="UniProtKB-UniRule"/>
</dbReference>
<proteinExistence type="inferred from homology"/>
<evidence type="ECO:0000256" key="2">
    <source>
        <dbReference type="ARBA" id="ARBA00022517"/>
    </source>
</evidence>
<name>A0AA51RQX9_9GAMM</name>
<dbReference type="EC" id="3.1.-.-" evidence="5"/>
<dbReference type="InterPro" id="IPR005227">
    <property type="entry name" value="YqgF"/>
</dbReference>
<keyword evidence="4 5" id="KW-0378">Hydrolase</keyword>
<feature type="domain" description="YqgF/RNase H-like" evidence="6">
    <location>
        <begin position="6"/>
        <end position="106"/>
    </location>
</feature>
<dbReference type="InterPro" id="IPR012337">
    <property type="entry name" value="RNaseH-like_sf"/>
</dbReference>